<dbReference type="Proteomes" id="UP000321947">
    <property type="component" value="Unassembled WGS sequence"/>
</dbReference>
<evidence type="ECO:0000259" key="1">
    <source>
        <dbReference type="Pfam" id="PF24626"/>
    </source>
</evidence>
<evidence type="ECO:0000313" key="3">
    <source>
        <dbReference type="Proteomes" id="UP000321947"/>
    </source>
</evidence>
<dbReference type="EMBL" id="SSTD01000141">
    <property type="protein sequence ID" value="TYK31396.1"/>
    <property type="molecule type" value="Genomic_DNA"/>
</dbReference>
<feature type="domain" description="Tf2-1-like SH3-like" evidence="1">
    <location>
        <begin position="2"/>
        <end position="59"/>
    </location>
</feature>
<dbReference type="InterPro" id="IPR056924">
    <property type="entry name" value="SH3_Tf2-1"/>
</dbReference>
<accession>A0A5D3E6W7</accession>
<dbReference type="Pfam" id="PF24626">
    <property type="entry name" value="SH3_Tf2-1"/>
    <property type="match status" value="1"/>
</dbReference>
<gene>
    <name evidence="2" type="ORF">E5676_scaffold455G007040</name>
</gene>
<reference evidence="2 3" key="1">
    <citation type="submission" date="2019-08" db="EMBL/GenBank/DDBJ databases">
        <title>Draft genome sequences of two oriental melons (Cucumis melo L. var makuwa).</title>
        <authorList>
            <person name="Kwon S.-Y."/>
        </authorList>
    </citation>
    <scope>NUCLEOTIDE SEQUENCE [LARGE SCALE GENOMIC DNA]</scope>
    <source>
        <strain evidence="3">cv. Chang Bougi</strain>
        <tissue evidence="2">Leaf</tissue>
    </source>
</reference>
<proteinExistence type="predicted"/>
<dbReference type="AlphaFoldDB" id="A0A5D3E6W7"/>
<comment type="caution">
    <text evidence="2">The sequence shown here is derived from an EMBL/GenBank/DDBJ whole genome shotgun (WGS) entry which is preliminary data.</text>
</comment>
<name>A0A5D3E6W7_CUCMM</name>
<protein>
    <submittedName>
        <fullName evidence="2">DNA/RNA polymerases superfamily protein</fullName>
    </submittedName>
</protein>
<sequence length="67" mass="7636">MAHLKKKRFLAGTYGKLKDRQIDPCRIIAKYEPNAYKLALPEGINISPVFNIADLKKYNVPDGFQLT</sequence>
<evidence type="ECO:0000313" key="2">
    <source>
        <dbReference type="EMBL" id="TYK31396.1"/>
    </source>
</evidence>
<organism evidence="2 3">
    <name type="scientific">Cucumis melo var. makuwa</name>
    <name type="common">Oriental melon</name>
    <dbReference type="NCBI Taxonomy" id="1194695"/>
    <lineage>
        <taxon>Eukaryota</taxon>
        <taxon>Viridiplantae</taxon>
        <taxon>Streptophyta</taxon>
        <taxon>Embryophyta</taxon>
        <taxon>Tracheophyta</taxon>
        <taxon>Spermatophyta</taxon>
        <taxon>Magnoliopsida</taxon>
        <taxon>eudicotyledons</taxon>
        <taxon>Gunneridae</taxon>
        <taxon>Pentapetalae</taxon>
        <taxon>rosids</taxon>
        <taxon>fabids</taxon>
        <taxon>Cucurbitales</taxon>
        <taxon>Cucurbitaceae</taxon>
        <taxon>Benincaseae</taxon>
        <taxon>Cucumis</taxon>
    </lineage>
</organism>